<evidence type="ECO:0000256" key="1">
    <source>
        <dbReference type="SAM" id="SignalP"/>
    </source>
</evidence>
<dbReference type="InterPro" id="IPR027372">
    <property type="entry name" value="Phytase-like_dom"/>
</dbReference>
<organism evidence="3 4">
    <name type="scientific">Acuticoccus mangrovi</name>
    <dbReference type="NCBI Taxonomy" id="2796142"/>
    <lineage>
        <taxon>Bacteria</taxon>
        <taxon>Pseudomonadati</taxon>
        <taxon>Pseudomonadota</taxon>
        <taxon>Alphaproteobacteria</taxon>
        <taxon>Hyphomicrobiales</taxon>
        <taxon>Amorphaceae</taxon>
        <taxon>Acuticoccus</taxon>
    </lineage>
</organism>
<comment type="caution">
    <text evidence="3">The sequence shown here is derived from an EMBL/GenBank/DDBJ whole genome shotgun (WGS) entry which is preliminary data.</text>
</comment>
<keyword evidence="1" id="KW-0732">Signal</keyword>
<feature type="domain" description="Phytase-like" evidence="2">
    <location>
        <begin position="47"/>
        <end position="367"/>
    </location>
</feature>
<feature type="signal peptide" evidence="1">
    <location>
        <begin position="1"/>
        <end position="23"/>
    </location>
</feature>
<dbReference type="PANTHER" id="PTHR37957:SF1">
    <property type="entry name" value="PHYTASE-LIKE DOMAIN-CONTAINING PROTEIN"/>
    <property type="match status" value="1"/>
</dbReference>
<dbReference type="Pfam" id="PF13449">
    <property type="entry name" value="Phytase-like"/>
    <property type="match status" value="1"/>
</dbReference>
<dbReference type="Proteomes" id="UP000609531">
    <property type="component" value="Unassembled WGS sequence"/>
</dbReference>
<protein>
    <submittedName>
        <fullName evidence="3">Esterase-like activity of phytase family protein</fullName>
    </submittedName>
</protein>
<dbReference type="RefSeq" id="WP_198883588.1">
    <property type="nucleotide sequence ID" value="NZ_JAEKJA010000019.1"/>
</dbReference>
<proteinExistence type="predicted"/>
<evidence type="ECO:0000259" key="2">
    <source>
        <dbReference type="Pfam" id="PF13449"/>
    </source>
</evidence>
<evidence type="ECO:0000313" key="4">
    <source>
        <dbReference type="Proteomes" id="UP000609531"/>
    </source>
</evidence>
<dbReference type="AlphaFoldDB" id="A0A934IS01"/>
<dbReference type="PANTHER" id="PTHR37957">
    <property type="entry name" value="BLR7070 PROTEIN"/>
    <property type="match status" value="1"/>
</dbReference>
<evidence type="ECO:0000313" key="3">
    <source>
        <dbReference type="EMBL" id="MBJ3777681.1"/>
    </source>
</evidence>
<accession>A0A934IS01</accession>
<dbReference type="EMBL" id="JAEKJA010000019">
    <property type="protein sequence ID" value="MBJ3777681.1"/>
    <property type="molecule type" value="Genomic_DNA"/>
</dbReference>
<feature type="chain" id="PRO_5036861089" evidence="1">
    <location>
        <begin position="24"/>
        <end position="385"/>
    </location>
</feature>
<name>A0A934IS01_9HYPH</name>
<reference evidence="3" key="1">
    <citation type="submission" date="2020-12" db="EMBL/GenBank/DDBJ databases">
        <title>Bacterial taxonomy.</title>
        <authorList>
            <person name="Pan X."/>
        </authorList>
    </citation>
    <scope>NUCLEOTIDE SEQUENCE</scope>
    <source>
        <strain evidence="3">B2012</strain>
    </source>
</reference>
<gene>
    <name evidence="3" type="ORF">JCR33_18390</name>
</gene>
<keyword evidence="4" id="KW-1185">Reference proteome</keyword>
<sequence>MTVPVRCPVVVAVLVLAAAPACAESIGALELVGQTTVPFAEAFEGAPVVGISGLTAAAEPGRFYGVSDDTDDSLFYVLDIDLGEDGTSPRLSWVERRRFQNPTADDGRFAPGSLDPEAIAYNPNTDTLLWVSESRGGTGTPVFMHETTTDGAFVREIAIDDKFDHTLNQRADGSLTQGIFGSAGFESLTFAPDFRSFFVAPEDTLVQDGTASKSGNGAIGHARIVQYAETDGTEGTWAPAHEYVYVVSAREDTTSGNGANSLVDLLAVDDTTLLALEREWPDTPGTNPPSRNIKIFEIDLSGATDVIGAASLEGAEFDPVAKRLVLDLDDLVGPDNGVDGVLSYEALIFGPTLADGRGSLIMLNDNDGERDNQLLVFAIEPAAAN</sequence>